<sequence>MAMKLWSPFTIVFLVLIFQESLLFSAMADRKFIESVCRSTPSTNLCLKTVLADPKSKDADLTGLALIIVYAVKDKGNKIIHQIKTLEKHGRPELRPVLKYCERVYNTAVTVDVKLAVDALTLGNVKFGENGMADVVVESRSCEDTFDQYALKSPMTEINKGMEDIANVARAIIRMLL</sequence>
<keyword evidence="1 4" id="KW-0732">Signal</keyword>
<evidence type="ECO:0000256" key="2">
    <source>
        <dbReference type="ARBA" id="ARBA00023157"/>
    </source>
</evidence>
<evidence type="ECO:0000313" key="6">
    <source>
        <dbReference type="EMBL" id="KVI07820.1"/>
    </source>
</evidence>
<dbReference type="Gene3D" id="1.20.140.40">
    <property type="entry name" value="Invertase/pectin methylesterase inhibitor family protein"/>
    <property type="match status" value="1"/>
</dbReference>
<feature type="chain" id="PRO_5007119658" evidence="4">
    <location>
        <begin position="29"/>
        <end position="177"/>
    </location>
</feature>
<comment type="caution">
    <text evidence="6">The sequence shown here is derived from an EMBL/GenBank/DDBJ whole genome shotgun (WGS) entry which is preliminary data.</text>
</comment>
<dbReference type="OMA" id="CERVYNT"/>
<name>A0A103YEW2_CYNCS</name>
<evidence type="ECO:0000256" key="3">
    <source>
        <dbReference type="ARBA" id="ARBA00038471"/>
    </source>
</evidence>
<evidence type="ECO:0000313" key="7">
    <source>
        <dbReference type="Proteomes" id="UP000243975"/>
    </source>
</evidence>
<evidence type="ECO:0000256" key="1">
    <source>
        <dbReference type="ARBA" id="ARBA00022729"/>
    </source>
</evidence>
<dbReference type="PANTHER" id="PTHR36710">
    <property type="entry name" value="PECTINESTERASE INHIBITOR-LIKE"/>
    <property type="match status" value="1"/>
</dbReference>
<dbReference type="EMBL" id="LEKV01001484">
    <property type="protein sequence ID" value="KVI07820.1"/>
    <property type="molecule type" value="Genomic_DNA"/>
</dbReference>
<dbReference type="Proteomes" id="UP000243975">
    <property type="component" value="Unassembled WGS sequence"/>
</dbReference>
<dbReference type="InterPro" id="IPR052421">
    <property type="entry name" value="PCW_Enzyme_Inhibitor"/>
</dbReference>
<dbReference type="InterPro" id="IPR006501">
    <property type="entry name" value="Pectinesterase_inhib_dom"/>
</dbReference>
<reference evidence="6 7" key="1">
    <citation type="journal article" date="2016" name="Sci. Rep.">
        <title>The genome sequence of the outbreeding globe artichoke constructed de novo incorporating a phase-aware low-pass sequencing strategy of F1 progeny.</title>
        <authorList>
            <person name="Scaglione D."/>
            <person name="Reyes-Chin-Wo S."/>
            <person name="Acquadro A."/>
            <person name="Froenicke L."/>
            <person name="Portis E."/>
            <person name="Beitel C."/>
            <person name="Tirone M."/>
            <person name="Mauro R."/>
            <person name="Lo Monaco A."/>
            <person name="Mauromicale G."/>
            <person name="Faccioli P."/>
            <person name="Cattivelli L."/>
            <person name="Rieseberg L."/>
            <person name="Michelmore R."/>
            <person name="Lanteri S."/>
        </authorList>
    </citation>
    <scope>NUCLEOTIDE SEQUENCE [LARGE SCALE GENOMIC DNA]</scope>
    <source>
        <strain evidence="6">2C</strain>
    </source>
</reference>
<feature type="signal peptide" evidence="4">
    <location>
        <begin position="1"/>
        <end position="28"/>
    </location>
</feature>
<comment type="similarity">
    <text evidence="3">Belongs to the PMEI family.</text>
</comment>
<accession>A0A103YEW2</accession>
<dbReference type="NCBIfam" id="TIGR01614">
    <property type="entry name" value="PME_inhib"/>
    <property type="match status" value="1"/>
</dbReference>
<feature type="domain" description="Pectinesterase inhibitor" evidence="5">
    <location>
        <begin position="28"/>
        <end position="172"/>
    </location>
</feature>
<evidence type="ECO:0000259" key="5">
    <source>
        <dbReference type="SMART" id="SM00856"/>
    </source>
</evidence>
<dbReference type="Pfam" id="PF04043">
    <property type="entry name" value="PMEI"/>
    <property type="match status" value="1"/>
</dbReference>
<evidence type="ECO:0000256" key="4">
    <source>
        <dbReference type="SAM" id="SignalP"/>
    </source>
</evidence>
<dbReference type="SUPFAM" id="SSF101148">
    <property type="entry name" value="Plant invertase/pectin methylesterase inhibitor"/>
    <property type="match status" value="1"/>
</dbReference>
<dbReference type="InterPro" id="IPR034087">
    <property type="entry name" value="C/VIF1"/>
</dbReference>
<gene>
    <name evidence="6" type="ORF">Ccrd_013819</name>
</gene>
<dbReference type="GO" id="GO:0004857">
    <property type="term" value="F:enzyme inhibitor activity"/>
    <property type="evidence" value="ECO:0007669"/>
    <property type="project" value="InterPro"/>
</dbReference>
<dbReference type="CDD" id="cd15796">
    <property type="entry name" value="CIF_like"/>
    <property type="match status" value="1"/>
</dbReference>
<organism evidence="6 7">
    <name type="scientific">Cynara cardunculus var. scolymus</name>
    <name type="common">Globe artichoke</name>
    <name type="synonym">Cynara scolymus</name>
    <dbReference type="NCBI Taxonomy" id="59895"/>
    <lineage>
        <taxon>Eukaryota</taxon>
        <taxon>Viridiplantae</taxon>
        <taxon>Streptophyta</taxon>
        <taxon>Embryophyta</taxon>
        <taxon>Tracheophyta</taxon>
        <taxon>Spermatophyta</taxon>
        <taxon>Magnoliopsida</taxon>
        <taxon>eudicotyledons</taxon>
        <taxon>Gunneridae</taxon>
        <taxon>Pentapetalae</taxon>
        <taxon>asterids</taxon>
        <taxon>campanulids</taxon>
        <taxon>Asterales</taxon>
        <taxon>Asteraceae</taxon>
        <taxon>Carduoideae</taxon>
        <taxon>Cardueae</taxon>
        <taxon>Carduinae</taxon>
        <taxon>Cynara</taxon>
    </lineage>
</organism>
<keyword evidence="7" id="KW-1185">Reference proteome</keyword>
<proteinExistence type="inferred from homology"/>
<dbReference type="InterPro" id="IPR035513">
    <property type="entry name" value="Invertase/methylesterase_inhib"/>
</dbReference>
<dbReference type="AlphaFoldDB" id="A0A103YEW2"/>
<protein>
    <submittedName>
        <fullName evidence="6">Pectinesterase inhibitor</fullName>
    </submittedName>
</protein>
<dbReference type="SMART" id="SM00856">
    <property type="entry name" value="PMEI"/>
    <property type="match status" value="1"/>
</dbReference>
<dbReference type="Gramene" id="KVI07820">
    <property type="protein sequence ID" value="KVI07820"/>
    <property type="gene ID" value="Ccrd_013819"/>
</dbReference>
<keyword evidence="2" id="KW-1015">Disulfide bond</keyword>
<dbReference type="PANTHER" id="PTHR36710:SF18">
    <property type="entry name" value="PECTINESTERASE INHIBITOR 5-RELATED"/>
    <property type="match status" value="1"/>
</dbReference>